<name>A0A5K8A1S8_9BACT</name>
<dbReference type="Pfam" id="PF01478">
    <property type="entry name" value="Peptidase_A24"/>
    <property type="match status" value="1"/>
</dbReference>
<keyword evidence="2" id="KW-1133">Transmembrane helix</keyword>
<accession>A0A5K8A1S8</accession>
<dbReference type="RefSeq" id="WP_155325773.1">
    <property type="nucleotide sequence ID" value="NZ_AP021876.1"/>
</dbReference>
<protein>
    <recommendedName>
        <fullName evidence="3">Prepilin type IV endopeptidase peptidase domain-containing protein</fullName>
    </recommendedName>
</protein>
<keyword evidence="2" id="KW-0812">Transmembrane</keyword>
<dbReference type="InterPro" id="IPR050882">
    <property type="entry name" value="Prepilin_peptidase/N-MTase"/>
</dbReference>
<organism evidence="4 5">
    <name type="scientific">Desulfosarcina ovata subsp. sediminis</name>
    <dbReference type="NCBI Taxonomy" id="885957"/>
    <lineage>
        <taxon>Bacteria</taxon>
        <taxon>Pseudomonadati</taxon>
        <taxon>Thermodesulfobacteriota</taxon>
        <taxon>Desulfobacteria</taxon>
        <taxon>Desulfobacterales</taxon>
        <taxon>Desulfosarcinaceae</taxon>
        <taxon>Desulfosarcina</taxon>
    </lineage>
</organism>
<evidence type="ECO:0000313" key="4">
    <source>
        <dbReference type="EMBL" id="BBO86502.1"/>
    </source>
</evidence>
<comment type="similarity">
    <text evidence="1">Belongs to the peptidase A24 family.</text>
</comment>
<dbReference type="EMBL" id="AP021876">
    <property type="protein sequence ID" value="BBO86502.1"/>
    <property type="molecule type" value="Genomic_DNA"/>
</dbReference>
<proteinExistence type="inferred from homology"/>
<dbReference type="GO" id="GO:0004190">
    <property type="term" value="F:aspartic-type endopeptidase activity"/>
    <property type="evidence" value="ECO:0007669"/>
    <property type="project" value="InterPro"/>
</dbReference>
<dbReference type="Proteomes" id="UP000425960">
    <property type="component" value="Chromosome"/>
</dbReference>
<dbReference type="KEGG" id="dov:DSCO28_70680"/>
<dbReference type="InterPro" id="IPR000045">
    <property type="entry name" value="Prepilin_IV_endopep_pep"/>
</dbReference>
<reference evidence="4 5" key="1">
    <citation type="submission" date="2019-11" db="EMBL/GenBank/DDBJ databases">
        <title>Comparative genomics of hydrocarbon-degrading Desulfosarcina strains.</title>
        <authorList>
            <person name="Watanabe M."/>
            <person name="Kojima H."/>
            <person name="Fukui M."/>
        </authorList>
    </citation>
    <scope>NUCLEOTIDE SEQUENCE [LARGE SCALE GENOMIC DNA]</scope>
    <source>
        <strain evidence="4 5">28bB2T</strain>
    </source>
</reference>
<feature type="transmembrane region" description="Helical" evidence="2">
    <location>
        <begin position="56"/>
        <end position="75"/>
    </location>
</feature>
<dbReference type="GO" id="GO:0006465">
    <property type="term" value="P:signal peptide processing"/>
    <property type="evidence" value="ECO:0007669"/>
    <property type="project" value="TreeGrafter"/>
</dbReference>
<dbReference type="GO" id="GO:0005886">
    <property type="term" value="C:plasma membrane"/>
    <property type="evidence" value="ECO:0007669"/>
    <property type="project" value="TreeGrafter"/>
</dbReference>
<keyword evidence="2" id="KW-0472">Membrane</keyword>
<evidence type="ECO:0000259" key="3">
    <source>
        <dbReference type="Pfam" id="PF01478"/>
    </source>
</evidence>
<sequence length="162" mass="16955">MQVLTSVSVPLACMALLAAAVYTDLTRRLIPNDLIVAGFIGALVYHLLAASSPSQGVALAMGGLLTGGVLLFFPYRRSWTGAGDVKLLAVLGAWLGPAAILRVFIGATLIGGVMAAVQLFRYRRPVRRLCCPDGVALSAPDLPYALAIGGGYLLFLAWGNLL</sequence>
<dbReference type="Gene3D" id="1.20.120.1220">
    <property type="match status" value="1"/>
</dbReference>
<evidence type="ECO:0000256" key="1">
    <source>
        <dbReference type="ARBA" id="ARBA00005801"/>
    </source>
</evidence>
<dbReference type="PANTHER" id="PTHR30487:SF0">
    <property type="entry name" value="PREPILIN LEADER PEPTIDASE_N-METHYLTRANSFERASE-RELATED"/>
    <property type="match status" value="1"/>
</dbReference>
<evidence type="ECO:0000313" key="5">
    <source>
        <dbReference type="Proteomes" id="UP000425960"/>
    </source>
</evidence>
<dbReference type="PANTHER" id="PTHR30487">
    <property type="entry name" value="TYPE 4 PREPILIN-LIKE PROTEINS LEADER PEPTIDE-PROCESSING ENZYME"/>
    <property type="match status" value="1"/>
</dbReference>
<dbReference type="AlphaFoldDB" id="A0A5K8A1S8"/>
<evidence type="ECO:0000256" key="2">
    <source>
        <dbReference type="SAM" id="Phobius"/>
    </source>
</evidence>
<gene>
    <name evidence="4" type="ORF">DSCO28_70680</name>
</gene>
<feature type="transmembrane region" description="Helical" evidence="2">
    <location>
        <begin position="29"/>
        <end position="49"/>
    </location>
</feature>
<feature type="transmembrane region" description="Helical" evidence="2">
    <location>
        <begin position="141"/>
        <end position="161"/>
    </location>
</feature>
<feature type="transmembrane region" description="Helical" evidence="2">
    <location>
        <begin position="87"/>
        <end position="120"/>
    </location>
</feature>
<feature type="domain" description="Prepilin type IV endopeptidase peptidase" evidence="3">
    <location>
        <begin position="12"/>
        <end position="115"/>
    </location>
</feature>